<dbReference type="GO" id="GO:0006351">
    <property type="term" value="P:DNA-templated transcription"/>
    <property type="evidence" value="ECO:0007669"/>
    <property type="project" value="TreeGrafter"/>
</dbReference>
<dbReference type="FunFam" id="1.10.10.10:FF:000001">
    <property type="entry name" value="LysR family transcriptional regulator"/>
    <property type="match status" value="1"/>
</dbReference>
<evidence type="ECO:0000313" key="6">
    <source>
        <dbReference type="EMBL" id="SEO55892.1"/>
    </source>
</evidence>
<dbReference type="RefSeq" id="WP_091639924.1">
    <property type="nucleotide sequence ID" value="NZ_FOEG01000001.1"/>
</dbReference>
<dbReference type="Pfam" id="PF00126">
    <property type="entry name" value="HTH_1"/>
    <property type="match status" value="1"/>
</dbReference>
<accession>A0A1H8QNX2</accession>
<dbReference type="InterPro" id="IPR058163">
    <property type="entry name" value="LysR-type_TF_proteobact-type"/>
</dbReference>
<comment type="similarity">
    <text evidence="1">Belongs to the LysR transcriptional regulatory family.</text>
</comment>
<reference evidence="6 7" key="1">
    <citation type="submission" date="2016-10" db="EMBL/GenBank/DDBJ databases">
        <authorList>
            <person name="de Groot N.N."/>
        </authorList>
    </citation>
    <scope>NUCLEOTIDE SEQUENCE [LARGE SCALE GENOMIC DNA]</scope>
    <source>
        <strain evidence="6 7">CGMCC 1.6291</strain>
    </source>
</reference>
<keyword evidence="3" id="KW-0238">DNA-binding</keyword>
<dbReference type="AlphaFoldDB" id="A0A1H8QNX2"/>
<proteinExistence type="inferred from homology"/>
<evidence type="ECO:0000256" key="3">
    <source>
        <dbReference type="ARBA" id="ARBA00023125"/>
    </source>
</evidence>
<dbReference type="Gene3D" id="3.40.190.290">
    <property type="match status" value="1"/>
</dbReference>
<gene>
    <name evidence="6" type="ORF">SAMN04488052_101690</name>
</gene>
<keyword evidence="4" id="KW-0804">Transcription</keyword>
<name>A0A1H8QNX2_9GAMM</name>
<dbReference type="OrthoDB" id="8885940at2"/>
<keyword evidence="7" id="KW-1185">Reference proteome</keyword>
<dbReference type="InterPro" id="IPR000847">
    <property type="entry name" value="LysR_HTH_N"/>
</dbReference>
<evidence type="ECO:0000259" key="5">
    <source>
        <dbReference type="PROSITE" id="PS50931"/>
    </source>
</evidence>
<dbReference type="Pfam" id="PF03466">
    <property type="entry name" value="LysR_substrate"/>
    <property type="match status" value="1"/>
</dbReference>
<dbReference type="PANTHER" id="PTHR30537">
    <property type="entry name" value="HTH-TYPE TRANSCRIPTIONAL REGULATOR"/>
    <property type="match status" value="1"/>
</dbReference>
<evidence type="ECO:0000313" key="7">
    <source>
        <dbReference type="Proteomes" id="UP000199657"/>
    </source>
</evidence>
<sequence>MNQLESMKSLVAVIEQGGFSAAARRLGRSTASVTRHIQDLEAALGTRLLVRTTRRVHPTDTGDAYYQRCIRILEEVAEADALASEDALKPRGRLRVNAPVSFGLRRLQRLIPDYLKAYPEVRLDISLHDRRVALVEEGYDLVIRIGALQDSSLVARWIGSSRMILCASPAYLRGAPPLDTPGDLARHNCLYYSYFETSGRHTWLFSGPDGDQRVAIAGNCEINNGDLLAAAAEHGAGIVLQPDFIVEDAIAAGRLVPVLSEWDAGTLGIHAVYPHRRHLSARVRTFLDHLQQHLAPALSG</sequence>
<dbReference type="FunFam" id="3.40.190.290:FF:000001">
    <property type="entry name" value="Transcriptional regulator, LysR family"/>
    <property type="match status" value="1"/>
</dbReference>
<evidence type="ECO:0000256" key="4">
    <source>
        <dbReference type="ARBA" id="ARBA00023163"/>
    </source>
</evidence>
<dbReference type="InterPro" id="IPR005119">
    <property type="entry name" value="LysR_subst-bd"/>
</dbReference>
<dbReference type="Gene3D" id="1.10.10.10">
    <property type="entry name" value="Winged helix-like DNA-binding domain superfamily/Winged helix DNA-binding domain"/>
    <property type="match status" value="1"/>
</dbReference>
<dbReference type="Proteomes" id="UP000199657">
    <property type="component" value="Unassembled WGS sequence"/>
</dbReference>
<dbReference type="SUPFAM" id="SSF53850">
    <property type="entry name" value="Periplasmic binding protein-like II"/>
    <property type="match status" value="1"/>
</dbReference>
<keyword evidence="2" id="KW-0805">Transcription regulation</keyword>
<dbReference type="GO" id="GO:0003700">
    <property type="term" value="F:DNA-binding transcription factor activity"/>
    <property type="evidence" value="ECO:0007669"/>
    <property type="project" value="InterPro"/>
</dbReference>
<evidence type="ECO:0000256" key="2">
    <source>
        <dbReference type="ARBA" id="ARBA00023015"/>
    </source>
</evidence>
<dbReference type="PANTHER" id="PTHR30537:SF5">
    <property type="entry name" value="HTH-TYPE TRANSCRIPTIONAL ACTIVATOR TTDR-RELATED"/>
    <property type="match status" value="1"/>
</dbReference>
<dbReference type="InterPro" id="IPR036390">
    <property type="entry name" value="WH_DNA-bd_sf"/>
</dbReference>
<dbReference type="STRING" id="406100.SAMN04488052_101690"/>
<dbReference type="SUPFAM" id="SSF46785">
    <property type="entry name" value="Winged helix' DNA-binding domain"/>
    <property type="match status" value="1"/>
</dbReference>
<dbReference type="GO" id="GO:0043565">
    <property type="term" value="F:sequence-specific DNA binding"/>
    <property type="evidence" value="ECO:0007669"/>
    <property type="project" value="TreeGrafter"/>
</dbReference>
<dbReference type="PROSITE" id="PS50931">
    <property type="entry name" value="HTH_LYSR"/>
    <property type="match status" value="1"/>
</dbReference>
<dbReference type="InterPro" id="IPR036388">
    <property type="entry name" value="WH-like_DNA-bd_sf"/>
</dbReference>
<protein>
    <submittedName>
        <fullName evidence="6">Transcriptional regulator, LysR family</fullName>
    </submittedName>
</protein>
<feature type="domain" description="HTH lysR-type" evidence="5">
    <location>
        <begin position="1"/>
        <end position="59"/>
    </location>
</feature>
<organism evidence="6 7">
    <name type="scientific">Aquisalimonas asiatica</name>
    <dbReference type="NCBI Taxonomy" id="406100"/>
    <lineage>
        <taxon>Bacteria</taxon>
        <taxon>Pseudomonadati</taxon>
        <taxon>Pseudomonadota</taxon>
        <taxon>Gammaproteobacteria</taxon>
        <taxon>Chromatiales</taxon>
        <taxon>Ectothiorhodospiraceae</taxon>
        <taxon>Aquisalimonas</taxon>
    </lineage>
</organism>
<dbReference type="EMBL" id="FOEG01000001">
    <property type="protein sequence ID" value="SEO55892.1"/>
    <property type="molecule type" value="Genomic_DNA"/>
</dbReference>
<evidence type="ECO:0000256" key="1">
    <source>
        <dbReference type="ARBA" id="ARBA00009437"/>
    </source>
</evidence>
<dbReference type="CDD" id="cd08422">
    <property type="entry name" value="PBP2_CrgA_like"/>
    <property type="match status" value="1"/>
</dbReference>